<dbReference type="AlphaFoldDB" id="A0A2H0UN50"/>
<dbReference type="EMBL" id="PFBC01000041">
    <property type="protein sequence ID" value="PIR87811.1"/>
    <property type="molecule type" value="Genomic_DNA"/>
</dbReference>
<evidence type="ECO:0000313" key="2">
    <source>
        <dbReference type="EMBL" id="PIR87811.1"/>
    </source>
</evidence>
<organism evidence="2 3">
    <name type="scientific">Candidatus Harrisonbacteria bacterium CG10_big_fil_rev_8_21_14_0_10_45_28</name>
    <dbReference type="NCBI Taxonomy" id="1974586"/>
    <lineage>
        <taxon>Bacteria</taxon>
        <taxon>Candidatus Harrisoniibacteriota</taxon>
    </lineage>
</organism>
<name>A0A2H0UN50_9BACT</name>
<feature type="region of interest" description="Disordered" evidence="1">
    <location>
        <begin position="1"/>
        <end position="49"/>
    </location>
</feature>
<sequence length="219" mass="23666">MIKKIQLPRRNEPTGQRKTRADQGLKGNISAQGPRSREPLLDDQEGDPAVSIEAMVHPAQRAVPVPLNNPENREEDAAELPVMPPRIEIGDEADQALAVVAGHGLEEALARPRTGTGELALGVGGDPGHDGLVVGRLVEPPDSELDPMLGARNLLAQELPVYPGNPCATLDRLDRDIRVELDLHHLVEDEVQLGFGRNQGGRELLSALNYETLVHSTNV</sequence>
<protein>
    <submittedName>
        <fullName evidence="2">Uncharacterized protein</fullName>
    </submittedName>
</protein>
<accession>A0A2H0UN50</accession>
<comment type="caution">
    <text evidence="2">The sequence shown here is derived from an EMBL/GenBank/DDBJ whole genome shotgun (WGS) entry which is preliminary data.</text>
</comment>
<gene>
    <name evidence="2" type="ORF">COU10_02625</name>
</gene>
<evidence type="ECO:0000313" key="3">
    <source>
        <dbReference type="Proteomes" id="UP000230903"/>
    </source>
</evidence>
<proteinExistence type="predicted"/>
<dbReference type="Proteomes" id="UP000230903">
    <property type="component" value="Unassembled WGS sequence"/>
</dbReference>
<reference evidence="3" key="1">
    <citation type="submission" date="2017-09" db="EMBL/GenBank/DDBJ databases">
        <title>Depth-based differentiation of microbial function through sediment-hosted aquifers and enrichment of novel symbionts in the deep terrestrial subsurface.</title>
        <authorList>
            <person name="Probst A.J."/>
            <person name="Ladd B."/>
            <person name="Jarett J.K."/>
            <person name="Geller-Mcgrath D.E."/>
            <person name="Sieber C.M.K."/>
            <person name="Emerson J.B."/>
            <person name="Anantharaman K."/>
            <person name="Thomas B.C."/>
            <person name="Malmstrom R."/>
            <person name="Stieglmeier M."/>
            <person name="Klingl A."/>
            <person name="Woyke T."/>
            <person name="Ryan C.M."/>
            <person name="Banfield J.F."/>
        </authorList>
    </citation>
    <scope>NUCLEOTIDE SEQUENCE [LARGE SCALE GENOMIC DNA]</scope>
</reference>
<evidence type="ECO:0000256" key="1">
    <source>
        <dbReference type="SAM" id="MobiDB-lite"/>
    </source>
</evidence>